<organism evidence="1 2">
    <name type="scientific">Clavelina lepadiformis</name>
    <name type="common">Light-bulb sea squirt</name>
    <name type="synonym">Ascidia lepadiformis</name>
    <dbReference type="NCBI Taxonomy" id="159417"/>
    <lineage>
        <taxon>Eukaryota</taxon>
        <taxon>Metazoa</taxon>
        <taxon>Chordata</taxon>
        <taxon>Tunicata</taxon>
        <taxon>Ascidiacea</taxon>
        <taxon>Aplousobranchia</taxon>
        <taxon>Clavelinidae</taxon>
        <taxon>Clavelina</taxon>
    </lineage>
</organism>
<sequence>MPKCTTAVVTCRLHCLTQPISNSEPCQFPVVVVVLVLFTSTQHAGDFNCDSVDWRPGLSEFLQCPNNCAIDNHQTRQIYHLYWHCWISTLSASSETTLNKASNTLLKKLIAHRREVNQNLFTKVNSHARAHMVDCVAYGAQTASPRNLYSTLGLPQSPLVVYVVILLLEAPQSSFKSYRSYPKKSTAGPVQHYGRDPKYRGEFRF</sequence>
<reference evidence="1 2" key="1">
    <citation type="submission" date="2024-02" db="EMBL/GenBank/DDBJ databases">
        <authorList>
            <person name="Daric V."/>
            <person name="Darras S."/>
        </authorList>
    </citation>
    <scope>NUCLEOTIDE SEQUENCE [LARGE SCALE GENOMIC DNA]</scope>
</reference>
<name>A0ABP0FAK8_CLALP</name>
<dbReference type="EMBL" id="CAWYQH010000035">
    <property type="protein sequence ID" value="CAK8676736.1"/>
    <property type="molecule type" value="Genomic_DNA"/>
</dbReference>
<dbReference type="Proteomes" id="UP001642483">
    <property type="component" value="Unassembled WGS sequence"/>
</dbReference>
<accession>A0ABP0FAK8</accession>
<protein>
    <submittedName>
        <fullName evidence="1">Uncharacterized protein</fullName>
    </submittedName>
</protein>
<comment type="caution">
    <text evidence="1">The sequence shown here is derived from an EMBL/GenBank/DDBJ whole genome shotgun (WGS) entry which is preliminary data.</text>
</comment>
<evidence type="ECO:0000313" key="1">
    <source>
        <dbReference type="EMBL" id="CAK8676736.1"/>
    </source>
</evidence>
<proteinExistence type="predicted"/>
<gene>
    <name evidence="1" type="ORF">CVLEPA_LOCUS6180</name>
</gene>
<keyword evidence="2" id="KW-1185">Reference proteome</keyword>
<evidence type="ECO:0000313" key="2">
    <source>
        <dbReference type="Proteomes" id="UP001642483"/>
    </source>
</evidence>